<sequence length="79" mass="8860">MTYKSPKPSPPIYTHSLRHPPSQMVDCAATHDTRASVQRPTCLILSLGEINQESTELSEQIGHEVNKMTELIQEELTTL</sequence>
<name>A0A1S0TR82_LOALO</name>
<dbReference type="InParanoid" id="A0A1S0TR82"/>
<evidence type="ECO:0000313" key="1">
    <source>
        <dbReference type="EMBL" id="EFO18125.1"/>
    </source>
</evidence>
<protein>
    <submittedName>
        <fullName evidence="1">Uncharacterized protein</fullName>
    </submittedName>
</protein>
<proteinExistence type="predicted"/>
<dbReference type="EMBL" id="JH712405">
    <property type="protein sequence ID" value="EFO18125.1"/>
    <property type="molecule type" value="Genomic_DNA"/>
</dbReference>
<dbReference type="CTD" id="9947817"/>
<dbReference type="AlphaFoldDB" id="A0A1S0TR82"/>
<dbReference type="KEGG" id="loa:LOAG_10376"/>
<dbReference type="RefSeq" id="XP_003145946.1">
    <property type="nucleotide sequence ID" value="XM_003145898.1"/>
</dbReference>
<organism evidence="1">
    <name type="scientific">Loa loa</name>
    <name type="common">Eye worm</name>
    <name type="synonym">Filaria loa</name>
    <dbReference type="NCBI Taxonomy" id="7209"/>
    <lineage>
        <taxon>Eukaryota</taxon>
        <taxon>Metazoa</taxon>
        <taxon>Ecdysozoa</taxon>
        <taxon>Nematoda</taxon>
        <taxon>Chromadorea</taxon>
        <taxon>Rhabditida</taxon>
        <taxon>Spirurina</taxon>
        <taxon>Spiruromorpha</taxon>
        <taxon>Filarioidea</taxon>
        <taxon>Onchocercidae</taxon>
        <taxon>Loa</taxon>
    </lineage>
</organism>
<reference evidence="1" key="1">
    <citation type="submission" date="2012-04" db="EMBL/GenBank/DDBJ databases">
        <title>The Genome Sequence of Loa loa.</title>
        <authorList>
            <consortium name="The Broad Institute Genome Sequencing Platform"/>
            <consortium name="Broad Institute Genome Sequencing Center for Infectious Disease"/>
            <person name="Nutman T.B."/>
            <person name="Fink D.L."/>
            <person name="Russ C."/>
            <person name="Young S."/>
            <person name="Zeng Q."/>
            <person name="Gargeya S."/>
            <person name="Alvarado L."/>
            <person name="Berlin A."/>
            <person name="Chapman S.B."/>
            <person name="Chen Z."/>
            <person name="Freedman E."/>
            <person name="Gellesch M."/>
            <person name="Goldberg J."/>
            <person name="Griggs A."/>
            <person name="Gujja S."/>
            <person name="Heilman E.R."/>
            <person name="Heiman D."/>
            <person name="Howarth C."/>
            <person name="Mehta T."/>
            <person name="Neiman D."/>
            <person name="Pearson M."/>
            <person name="Roberts A."/>
            <person name="Saif S."/>
            <person name="Shea T."/>
            <person name="Shenoy N."/>
            <person name="Sisk P."/>
            <person name="Stolte C."/>
            <person name="Sykes S."/>
            <person name="White J."/>
            <person name="Yandava C."/>
            <person name="Haas B."/>
            <person name="Henn M.R."/>
            <person name="Nusbaum C."/>
            <person name="Birren B."/>
        </authorList>
    </citation>
    <scope>NUCLEOTIDE SEQUENCE [LARGE SCALE GENOMIC DNA]</scope>
</reference>
<accession>A0A1S0TR82</accession>
<gene>
    <name evidence="1" type="ORF">LOAG_10376</name>
</gene>
<dbReference type="GeneID" id="9947817"/>